<reference evidence="2 3" key="1">
    <citation type="submission" date="2016-10" db="EMBL/GenBank/DDBJ databases">
        <authorList>
            <person name="de Groot N.N."/>
        </authorList>
    </citation>
    <scope>NUCLEOTIDE SEQUENCE [LARGE SCALE GENOMIC DNA]</scope>
    <source>
        <strain evidence="2 3">CGMCC 4.2026</strain>
    </source>
</reference>
<dbReference type="Pfam" id="PF19979">
    <property type="entry name" value="DUF6415"/>
    <property type="match status" value="1"/>
</dbReference>
<sequence length="145" mass="16366">MTVQTRGPEPQNPTIPRWQPPLDAAGLNDLHGLLLRWAWTAQDSNDLLDEVARALDDVPPPEEEIEDFVERHRGYLMRLVNIAVATRVWYRSVYADTLVQRARVLRAVEMPGDHSQAVLHLRQMGWVAGELVDQLVVLNSIKGAA</sequence>
<evidence type="ECO:0000313" key="3">
    <source>
        <dbReference type="Proteomes" id="UP000181951"/>
    </source>
</evidence>
<proteinExistence type="predicted"/>
<dbReference type="InterPro" id="IPR046300">
    <property type="entry name" value="DUF6415"/>
</dbReference>
<dbReference type="STRING" id="310780.SAMN05216267_107311"/>
<gene>
    <name evidence="2" type="ORF">SAMN05216267_107311</name>
</gene>
<dbReference type="AlphaFoldDB" id="A0A1H8UHA4"/>
<evidence type="ECO:0000256" key="1">
    <source>
        <dbReference type="SAM" id="MobiDB-lite"/>
    </source>
</evidence>
<dbReference type="RefSeq" id="WP_069462671.1">
    <property type="nucleotide sequence ID" value="NZ_FODD01000073.1"/>
</dbReference>
<keyword evidence="3" id="KW-1185">Reference proteome</keyword>
<accession>A0A1H8UHA4</accession>
<name>A0A1H8UHA4_9ACTN</name>
<dbReference type="Proteomes" id="UP000181951">
    <property type="component" value="Unassembled WGS sequence"/>
</dbReference>
<dbReference type="EMBL" id="FODD01000073">
    <property type="protein sequence ID" value="SEP02599.1"/>
    <property type="molecule type" value="Genomic_DNA"/>
</dbReference>
<evidence type="ECO:0000313" key="2">
    <source>
        <dbReference type="EMBL" id="SEP02599.1"/>
    </source>
</evidence>
<protein>
    <submittedName>
        <fullName evidence="2">Uncharacterized protein</fullName>
    </submittedName>
</protein>
<feature type="region of interest" description="Disordered" evidence="1">
    <location>
        <begin position="1"/>
        <end position="21"/>
    </location>
</feature>
<organism evidence="2 3">
    <name type="scientific">Actinacidiphila rubida</name>
    <dbReference type="NCBI Taxonomy" id="310780"/>
    <lineage>
        <taxon>Bacteria</taxon>
        <taxon>Bacillati</taxon>
        <taxon>Actinomycetota</taxon>
        <taxon>Actinomycetes</taxon>
        <taxon>Kitasatosporales</taxon>
        <taxon>Streptomycetaceae</taxon>
        <taxon>Actinacidiphila</taxon>
    </lineage>
</organism>